<dbReference type="OrthoDB" id="422736at2759"/>
<dbReference type="Proteomes" id="UP000827724">
    <property type="component" value="Unassembled WGS sequence"/>
</dbReference>
<evidence type="ECO:0000313" key="2">
    <source>
        <dbReference type="EMBL" id="KAH6608957.1"/>
    </source>
</evidence>
<evidence type="ECO:0000256" key="1">
    <source>
        <dbReference type="SAM" id="MobiDB-lite"/>
    </source>
</evidence>
<dbReference type="PANTHER" id="PTHR36587">
    <property type="entry name" value="EXPRESSION SITE-ASSOCIATED GENE 3 (ESAG3)-LIKE PROTEIN"/>
    <property type="match status" value="1"/>
</dbReference>
<organism evidence="2 3">
    <name type="scientific">Trichoderma cornu-damae</name>
    <dbReference type="NCBI Taxonomy" id="654480"/>
    <lineage>
        <taxon>Eukaryota</taxon>
        <taxon>Fungi</taxon>
        <taxon>Dikarya</taxon>
        <taxon>Ascomycota</taxon>
        <taxon>Pezizomycotina</taxon>
        <taxon>Sordariomycetes</taxon>
        <taxon>Hypocreomycetidae</taxon>
        <taxon>Hypocreales</taxon>
        <taxon>Hypocreaceae</taxon>
        <taxon>Trichoderma</taxon>
    </lineage>
</organism>
<evidence type="ECO:0000313" key="3">
    <source>
        <dbReference type="Proteomes" id="UP000827724"/>
    </source>
</evidence>
<keyword evidence="3" id="KW-1185">Reference proteome</keyword>
<dbReference type="PANTHER" id="PTHR36587:SF2">
    <property type="entry name" value="EXPRESSION SITE-ASSOCIATED GENE 3 (ESAG3)-LIKE PROTEIN"/>
    <property type="match status" value="1"/>
</dbReference>
<accession>A0A9P8QUM1</accession>
<sequence>MLLPNATLSTSLTSSPSNSSRSGADSGPEPKTSRLHYLVPASQPNLHFCYNLASSAVNRYPVPTLLGWHGGDEFDAAKTHLAKLRSMQRYFDSLSPEEDDDLVIVVDGYDILVQLPPEVMVERYFQIAERADAHLAQRFDVSVGELHRRGLRQTIFLGPDKICWPVDPRAPRCWTAPESPIPPAAWGPDTGDNDMFRSDPRWLNSGTIMAPIGDIRTYIAATMDEIRATRDPAYEFSESDQYYLSNVWARQEYWRSVIMGSEISGGPPDKIIPLQSAPFQKTEYHVAIEYESALFQTRAGYQPYFGYVQFNESGLTAKLGADIRGEGPAFEPPAVKMPKNVAASLSRLYDDVPEAHAESTSADWLGVVELGVNFVTRHIYGLWHCTGPKQFVELEYPTLWFYPFAKSLLRAAVRASQAGEPLAQKLIDGRRWIPKKRYPAADILQDEFGGAWTDLDGGFVPWRDLCQIHNDLLFRGEEQRAGQALGSRSGMTL</sequence>
<dbReference type="CDD" id="cd22997">
    <property type="entry name" value="GT_LH"/>
    <property type="match status" value="1"/>
</dbReference>
<dbReference type="EMBL" id="JAIWOZ010000002">
    <property type="protein sequence ID" value="KAH6608957.1"/>
    <property type="molecule type" value="Genomic_DNA"/>
</dbReference>
<feature type="region of interest" description="Disordered" evidence="1">
    <location>
        <begin position="1"/>
        <end position="34"/>
    </location>
</feature>
<gene>
    <name evidence="2" type="ORF">Trco_002303</name>
</gene>
<name>A0A9P8QUM1_9HYPO</name>
<proteinExistence type="predicted"/>
<reference evidence="2" key="1">
    <citation type="submission" date="2021-08" db="EMBL/GenBank/DDBJ databases">
        <title>Chromosome-Level Trichoderma cornu-damae using Hi-C Data.</title>
        <authorList>
            <person name="Kim C.S."/>
        </authorList>
    </citation>
    <scope>NUCLEOTIDE SEQUENCE</scope>
    <source>
        <strain evidence="2">KA19-0412C</strain>
    </source>
</reference>
<dbReference type="AlphaFoldDB" id="A0A9P8QUM1"/>
<comment type="caution">
    <text evidence="2">The sequence shown here is derived from an EMBL/GenBank/DDBJ whole genome shotgun (WGS) entry which is preliminary data.</text>
</comment>
<feature type="compositionally biased region" description="Low complexity" evidence="1">
    <location>
        <begin position="1"/>
        <end position="27"/>
    </location>
</feature>
<protein>
    <submittedName>
        <fullName evidence="2">Uncharacterized protein</fullName>
    </submittedName>
</protein>